<keyword evidence="3" id="KW-1185">Reference proteome</keyword>
<evidence type="ECO:0000313" key="2">
    <source>
        <dbReference type="EMBL" id="CAH0721361.1"/>
    </source>
</evidence>
<feature type="region of interest" description="Disordered" evidence="1">
    <location>
        <begin position="42"/>
        <end position="77"/>
    </location>
</feature>
<dbReference type="Proteomes" id="UP000838878">
    <property type="component" value="Chromosome 2"/>
</dbReference>
<feature type="non-terminal residue" evidence="2">
    <location>
        <position position="77"/>
    </location>
</feature>
<evidence type="ECO:0000256" key="1">
    <source>
        <dbReference type="SAM" id="MobiDB-lite"/>
    </source>
</evidence>
<accession>A0A8J9YB64</accession>
<dbReference type="EMBL" id="OV170222">
    <property type="protein sequence ID" value="CAH0721361.1"/>
    <property type="molecule type" value="Genomic_DNA"/>
</dbReference>
<dbReference type="AlphaFoldDB" id="A0A8J9YB64"/>
<name>A0A8J9YB64_9NEOP</name>
<reference evidence="2" key="1">
    <citation type="submission" date="2021-12" db="EMBL/GenBank/DDBJ databases">
        <authorList>
            <person name="Martin H S."/>
        </authorList>
    </citation>
    <scope>NUCLEOTIDE SEQUENCE</scope>
</reference>
<evidence type="ECO:0000313" key="3">
    <source>
        <dbReference type="Proteomes" id="UP000838878"/>
    </source>
</evidence>
<organism evidence="2 3">
    <name type="scientific">Brenthis ino</name>
    <name type="common">lesser marbled fritillary</name>
    <dbReference type="NCBI Taxonomy" id="405034"/>
    <lineage>
        <taxon>Eukaryota</taxon>
        <taxon>Metazoa</taxon>
        <taxon>Ecdysozoa</taxon>
        <taxon>Arthropoda</taxon>
        <taxon>Hexapoda</taxon>
        <taxon>Insecta</taxon>
        <taxon>Pterygota</taxon>
        <taxon>Neoptera</taxon>
        <taxon>Endopterygota</taxon>
        <taxon>Lepidoptera</taxon>
        <taxon>Glossata</taxon>
        <taxon>Ditrysia</taxon>
        <taxon>Papilionoidea</taxon>
        <taxon>Nymphalidae</taxon>
        <taxon>Heliconiinae</taxon>
        <taxon>Argynnini</taxon>
        <taxon>Brenthis</taxon>
    </lineage>
</organism>
<gene>
    <name evidence="2" type="ORF">BINO364_LOCUS7471</name>
</gene>
<sequence>MINKKKYVGTLTHTYHLVPRLFALTSSECVDSTINLQVRNEHVETHPRPGPARPGHRGARAPSRPASAQPVRAMISA</sequence>
<proteinExistence type="predicted"/>
<protein>
    <submittedName>
        <fullName evidence="2">Uncharacterized protein</fullName>
    </submittedName>
</protein>